<gene>
    <name evidence="5" type="ORF">K7432_001523</name>
</gene>
<dbReference type="EMBL" id="JASJQH010006910">
    <property type="protein sequence ID" value="KAK9727851.1"/>
    <property type="molecule type" value="Genomic_DNA"/>
</dbReference>
<protein>
    <recommendedName>
        <fullName evidence="4">Carrier domain-containing protein</fullName>
    </recommendedName>
</protein>
<reference evidence="5 6" key="1">
    <citation type="submission" date="2023-04" db="EMBL/GenBank/DDBJ databases">
        <title>Genome of Basidiobolus ranarum AG-B5.</title>
        <authorList>
            <person name="Stajich J.E."/>
            <person name="Carter-House D."/>
            <person name="Gryganskyi A."/>
        </authorList>
    </citation>
    <scope>NUCLEOTIDE SEQUENCE [LARGE SCALE GENOMIC DNA]</scope>
    <source>
        <strain evidence="5 6">AG-B5</strain>
    </source>
</reference>
<dbReference type="Gene3D" id="3.30.559.30">
    <property type="entry name" value="Nonribosomal peptide synthetase, condensation domain"/>
    <property type="match status" value="6"/>
</dbReference>
<dbReference type="SUPFAM" id="SSF53474">
    <property type="entry name" value="alpha/beta-Hydrolases"/>
    <property type="match status" value="1"/>
</dbReference>
<dbReference type="CDD" id="cd19545">
    <property type="entry name" value="FUM14_C_NRPS-like"/>
    <property type="match status" value="2"/>
</dbReference>
<dbReference type="InterPro" id="IPR029058">
    <property type="entry name" value="AB_hydrolase_fold"/>
</dbReference>
<dbReference type="InterPro" id="IPR036736">
    <property type="entry name" value="ACP-like_sf"/>
</dbReference>
<keyword evidence="3" id="KW-0436">Ligase</keyword>
<dbReference type="InterPro" id="IPR020845">
    <property type="entry name" value="AMP-binding_CS"/>
</dbReference>
<dbReference type="PROSITE" id="PS50075">
    <property type="entry name" value="CARRIER"/>
    <property type="match status" value="4"/>
</dbReference>
<feature type="domain" description="Carrier" evidence="4">
    <location>
        <begin position="4468"/>
        <end position="4544"/>
    </location>
</feature>
<dbReference type="InterPro" id="IPR010060">
    <property type="entry name" value="NRPS_synth"/>
</dbReference>
<comment type="caution">
    <text evidence="5">The sequence shown here is derived from an EMBL/GenBank/DDBJ whole genome shotgun (WGS) entry which is preliminary data.</text>
</comment>
<dbReference type="CDD" id="cd05918">
    <property type="entry name" value="A_NRPS_SidN3_like"/>
    <property type="match status" value="4"/>
</dbReference>
<evidence type="ECO:0000256" key="3">
    <source>
        <dbReference type="ARBA" id="ARBA00022598"/>
    </source>
</evidence>
<keyword evidence="6" id="KW-1185">Reference proteome</keyword>
<dbReference type="NCBIfam" id="TIGR01733">
    <property type="entry name" value="AA-adenyl-dom"/>
    <property type="match status" value="4"/>
</dbReference>
<dbReference type="SMART" id="SM01294">
    <property type="entry name" value="PKS_PP_betabranch"/>
    <property type="match status" value="1"/>
</dbReference>
<dbReference type="Gene3D" id="3.40.50.12780">
    <property type="entry name" value="N-terminal domain of ligase-like"/>
    <property type="match status" value="2"/>
</dbReference>
<dbReference type="Gene3D" id="1.10.1200.10">
    <property type="entry name" value="ACP-like"/>
    <property type="match status" value="4"/>
</dbReference>
<dbReference type="CDD" id="cd19542">
    <property type="entry name" value="CT_NRPS-like"/>
    <property type="match status" value="1"/>
</dbReference>
<evidence type="ECO:0000256" key="2">
    <source>
        <dbReference type="ARBA" id="ARBA00022553"/>
    </source>
</evidence>
<feature type="domain" description="Carrier" evidence="4">
    <location>
        <begin position="2313"/>
        <end position="2389"/>
    </location>
</feature>
<dbReference type="Pfam" id="PF00975">
    <property type="entry name" value="Thioesterase"/>
    <property type="match status" value="1"/>
</dbReference>
<evidence type="ECO:0000259" key="4">
    <source>
        <dbReference type="PROSITE" id="PS50075"/>
    </source>
</evidence>
<dbReference type="Proteomes" id="UP001479436">
    <property type="component" value="Unassembled WGS sequence"/>
</dbReference>
<dbReference type="PROSITE" id="PS00012">
    <property type="entry name" value="PHOSPHOPANTETHEINE"/>
    <property type="match status" value="2"/>
</dbReference>
<dbReference type="SUPFAM" id="SSF52777">
    <property type="entry name" value="CoA-dependent acyltransferases"/>
    <property type="match status" value="11"/>
</dbReference>
<dbReference type="SUPFAM" id="SSF56801">
    <property type="entry name" value="Acetyl-CoA synthetase-like"/>
    <property type="match status" value="4"/>
</dbReference>
<dbReference type="Gene3D" id="3.40.50.980">
    <property type="match status" value="4"/>
</dbReference>
<dbReference type="InterPro" id="IPR020806">
    <property type="entry name" value="PKS_PP-bd"/>
</dbReference>
<name>A0ABR2W9E0_9FUNG</name>
<dbReference type="PROSITE" id="PS00455">
    <property type="entry name" value="AMP_BINDING"/>
    <property type="match status" value="4"/>
</dbReference>
<dbReference type="InterPro" id="IPR001242">
    <property type="entry name" value="Condensation_dom"/>
</dbReference>
<dbReference type="Pfam" id="PF00550">
    <property type="entry name" value="PP-binding"/>
    <property type="match status" value="4"/>
</dbReference>
<dbReference type="PANTHER" id="PTHR45527">
    <property type="entry name" value="NONRIBOSOMAL PEPTIDE SYNTHETASE"/>
    <property type="match status" value="1"/>
</dbReference>
<dbReference type="InterPro" id="IPR001031">
    <property type="entry name" value="Thioesterase"/>
</dbReference>
<organism evidence="5 6">
    <name type="scientific">Basidiobolus ranarum</name>
    <dbReference type="NCBI Taxonomy" id="34480"/>
    <lineage>
        <taxon>Eukaryota</taxon>
        <taxon>Fungi</taxon>
        <taxon>Fungi incertae sedis</taxon>
        <taxon>Zoopagomycota</taxon>
        <taxon>Entomophthoromycotina</taxon>
        <taxon>Basidiobolomycetes</taxon>
        <taxon>Basidiobolales</taxon>
        <taxon>Basidiobolaceae</taxon>
        <taxon>Basidiobolus</taxon>
    </lineage>
</organism>
<evidence type="ECO:0000256" key="1">
    <source>
        <dbReference type="ARBA" id="ARBA00022450"/>
    </source>
</evidence>
<keyword evidence="1" id="KW-0596">Phosphopantetheine</keyword>
<dbReference type="SUPFAM" id="SSF47336">
    <property type="entry name" value="ACP-like"/>
    <property type="match status" value="4"/>
</dbReference>
<dbReference type="Pfam" id="PF00668">
    <property type="entry name" value="Condensation"/>
    <property type="match status" value="5"/>
</dbReference>
<dbReference type="Gene3D" id="2.30.38.10">
    <property type="entry name" value="Luciferase, Domain 3"/>
    <property type="match status" value="2"/>
</dbReference>
<dbReference type="InterPro" id="IPR006162">
    <property type="entry name" value="Ppantetheine_attach_site"/>
</dbReference>
<evidence type="ECO:0000313" key="6">
    <source>
        <dbReference type="Proteomes" id="UP001479436"/>
    </source>
</evidence>
<dbReference type="Gene3D" id="3.30.300.30">
    <property type="match status" value="4"/>
</dbReference>
<dbReference type="InterPro" id="IPR045851">
    <property type="entry name" value="AMP-bd_C_sf"/>
</dbReference>
<dbReference type="SMART" id="SM00823">
    <property type="entry name" value="PKS_PP"/>
    <property type="match status" value="4"/>
</dbReference>
<accession>A0ABR2W9E0</accession>
<dbReference type="PANTHER" id="PTHR45527:SF1">
    <property type="entry name" value="FATTY ACID SYNTHASE"/>
    <property type="match status" value="1"/>
</dbReference>
<dbReference type="Pfam" id="PF00501">
    <property type="entry name" value="AMP-binding"/>
    <property type="match status" value="4"/>
</dbReference>
<dbReference type="Gene3D" id="3.40.50.1820">
    <property type="entry name" value="alpha/beta hydrolase"/>
    <property type="match status" value="1"/>
</dbReference>
<keyword evidence="2" id="KW-0597">Phosphoprotein</keyword>
<dbReference type="InterPro" id="IPR000873">
    <property type="entry name" value="AMP-dep_synth/lig_dom"/>
</dbReference>
<feature type="domain" description="Carrier" evidence="4">
    <location>
        <begin position="767"/>
        <end position="843"/>
    </location>
</feature>
<dbReference type="InterPro" id="IPR010071">
    <property type="entry name" value="AA_adenyl_dom"/>
</dbReference>
<dbReference type="InterPro" id="IPR042099">
    <property type="entry name" value="ANL_N_sf"/>
</dbReference>
<proteinExistence type="predicted"/>
<dbReference type="Gene3D" id="3.30.559.10">
    <property type="entry name" value="Chloramphenicol acetyltransferase-like domain"/>
    <property type="match status" value="5"/>
</dbReference>
<dbReference type="NCBIfam" id="NF003417">
    <property type="entry name" value="PRK04813.1"/>
    <property type="match status" value="4"/>
</dbReference>
<dbReference type="CDD" id="cd19534">
    <property type="entry name" value="E_NRPS"/>
    <property type="match status" value="1"/>
</dbReference>
<evidence type="ECO:0000313" key="5">
    <source>
        <dbReference type="EMBL" id="KAK9727851.1"/>
    </source>
</evidence>
<sequence length="5180" mass="582990">MNMQSANVCLFPVLISVEASENQGTACTFNVTRKSGISLGQLYAHGALRCLPKVEVTLVHAVWAIILNLYTRNSDFAFGTNNGESIADLEDLRVFQSTFDENGERLSVAEWLQQLSDTSFVDTDNQKTSYTGDQCHQFNTSIFFSNKDPLANLKKRPQLAVYAIIWLDQGYLDVQLNFSSAYFEQDQGQHLANQFVHIARSLIANLDLPLNFLNWTPEEEKSLFLHTWQLQKDDYNELLDESCIHHLFERQVERTPNNIALQFEDKEVVTYSQLNLRSNRLAHYLINLGVGPETIVPVCFEKSINMVVALLAILKAGGAYVPLDPEYPKERVSFIVNETKATICLTTRDLMNIFDECSNPQLILIESTIDEQFARNSETNPVVPRLISTNLSYLIFTSGSTGVPKGVMIEHRAAVNYINAHQNILNLCEDDRYLQFSNYTFDASILDFFVNLTVGSRICLASKNNLLTNLAEMARLMSVTAAQLTTTVAGLIRPHEIPTLRMLQQGGEMMTRSVRDSWAKEVDLHNGYGPTETTVYTVVRTSLSSDTACNNIGWPIGRNKAFILNDQLELVPLGAIGEICFSGPQMARGYLNRPDLTKPAFINSPFTKGERLYKTGDLGRYNPDGSIVILGRKDNQIKLNGLRIELDEVEHALHQCSEVAHASVRLISTARKSTLVAFVTFQGMVSEEYSVQVLKSTETSPKIAALQESARKTLPQYMIPTVWVPLNRIPINTSGKTDSKALEAIFRETASDQLRHLTQESNAERIQPSTQTERVLQKAWADVLNIDPNQIGTTDSFYHLGGDSISAIQVSSMCRQMGVKISVQRILEYPTIHQLSNYAEEISSRFVGYDEADETTENNVIPLTPIQSQYFGVEQSDVNHFHLSWLVRVKTPIRVCDLKEALKELTVHHAMLRVRFTRSDGCWRQQILPANEAPVKVTHSQIENLEELKKNVGEIQRSLNLESGPISSFALYDLPNGDQLLFMTIHHYIIDLVSWRVIWEDLESLLRGESLSYRTLSFKTWSGLLRSHAESLALTDWPVQTPIVPLDIDISKLHLNTMDTVQTLSFSLQKEHTDLLFSVSNDAYRTEAVDFMLSSLAASYCKTFNAPSLAIATEGHGREPWDDSIDISRTIGWFTTIYPVNISVNADESIIDVLVRTKDLRKIIPHRGFNYGLLRYLNEKTTSVFAQDHLQVGFNYLGRFQHLEKANSLLQDVTEEYSFDLNMIGPKWRRMNAIEAEVTMKQNNLHASISFSNALHSKEKIHQWLQSWRDTLSEAIVTCANTNASGFTNSDLPLLSLTPLEVDLLIQKTRLEYGENFIQAIEDIFPCSSIQEGLIIGNMRSSNLYHVQDVYELVGHWDFEELYSTWNTVIQDIPIMRTVFINNPLSTHISGTYLQVVLKQIDVSLDHLLVQSQEAETVLQEYLTADVREGFPLGKPNIRICLMEQNDGRARMIISRHHAINDGWSDRIVMKYLSAVYNKTSRPTTIPFRDFIQFHILEQKKDEKENKSEFWNNYLLNVAPCALPKLSITDSLAEEQSQLQCKAKCNISMQDLKDYASKTGITTSILFQAAWGLVLHSLYGMNECTYGTLVNGRNIEMKNIDQVIGPCIDTLPLRVIYDGKMAVSDWLQSLYKHTIASIPFQHVGLQTIKQSCKKNGAALEFDSLFNFQLFDACESITNNTEKLSFELQKIIEPTEYSLVLSIYAGIGGIDYRLDYDHNVLMPLHADLILGRLDKILKAIISTSQEATMDAIAIVSDYEMRLILSYSGSSVNYIEATSSIQGQSAQGCIHTLFEEQVIATPNNIAVQFEHSEFVTYSELNIRANRLSHYLTAAGVGVESLVPLCFDKSIEMVVAMLAVNKAGGAYVPLDPANPNERNHFIIKETNATVILTTAEYTEKFAGLEVTTIVSQSRLLLDQSADNPVIDLLNDRNLCYIIFTSGTTGTPKGAMLEHASVVNYMLGQRDKWNLDCNDNVLQFASYTFDASVIEILCTLISGARVCMASKESLLSNLAYNMESMRITCAILTPTVAAEIQPESCPSLTRLISTGEMMPIAMRDTWAPHVQLINAGGPTESAVMILYNDSVDLHTSCSNLGRPLPNNKILILDSTLRIVPLGAVGELCVSGIQLARGYLNRPDLTANTFVDNPFAPGERLYLTGDLAKFNHDGTIELVGRKGNQIKLHGLRIELEEIEHIIHQQPGVSSNCVLPVVINQETNHRSLVAFIKFDITDNSTSSEVAIVTGHDDYLITQIEEIRGHILSKLPPYMMPNAFVPITYLPKTISGKTDRKLLVKLVEDISTEDLYKIGRRERSDDPSHFTNTEKEWVSIWSSILGLSPEFIGRYDSFFSLGGDSIVAIKLVAAARERGYHTTVQQVFEFPTIAELAQQSDILENEHSEIKEIERYSLLRLSQDEVEKLINDEIQLNGILPAEVEDIYPCAPLQEALFATSLRAKSNYLTQRVFVSDEVDFNRLKAAWISVIEANPILHTTIVSGKKNIDWQEVNVTDCESIDAVLQEVLVLDRERGVESGKLLTRFTVVIGEHGKSYFIWTIHHTLYDGWSMDLLLNDLVTAYQGQVILPKPSYSQFISYNVKLSRAESIAYWSDILDGVTKTCISKPEILSQKAKADNVITAQIHVDFTEFTAKHNITLATIINLAWAIVLKHHTGNSSVVFGTVNSGRSVPVEGIERICGPCISTLPLRVNFEEDSTLIEALARMHAEQLQQYRYQNIGLQDIHKHCIANQKESLFDTLLVIQNLGVDDSNSFINSIGLTMIESSMPADYPLVLDIFTGSKYHELSMAYDDNWVSHEEAKWILEHLKTSLERIVTSGDTRVNDFSIISQSEYELLNKWSGGSTKQPHDGCIHQLFEEQALCTPNNIAVQFEASEFVTYSELNNRANRIAHYLRAAGVVVESLVPLCFDKSTDMIVAMLAVLKAGGAYVPMDPSNPDERNHFIIQETKAAVVLGSSNYRSKFAELDVKFIDSQDPRLLEQPDENLVVEHLHQRNLCYVLYTSGSTGAPKGVMLEHAAVVNFIRGQQDVFNPSFDDRILQFPSYTFDVSVVTIFSTLLSGSRICMASKESLLANLTQTMESMQVTMADFTPTVAGQIQPQDCPSLKKLICIGEMMTTSVRDIWAPHVQLSNGYGPTEAAVAVTYNHTLTTDTVCRNVGVPLPNNKIFILDSNLRVVPLGVVGELCISGVQLARGYLNRPDLTAKVFVENPVTPGERMYLTGDLARFNYDGSIEILGRKDNQIKLHGLRIELEEIEHIIHQQTSVANTCVLPVVINQETNHESLVAFIKFDDSDGNSNGEVAILTSDDEFITLQIDEIRGHISSRLPPYMMPSAFIPLTRMPINVSGKTDRKLLLNLVESMGTDDLYRFGKRGSDGSSSYFSETETVWLKLWSSILGLSEEYIGRNDSFFSLGGDSIVAIKLVAAARERGYDITVQKVFEYPTIAKLSQQCEPTEDRHAVNKEIERYALLGLNQEEVEALLNNEIQQSGISPDDVEDIYPCSPLQEALFAIGMNSNSDYLAQRVFLCDDDVDFERLKAAWISVIEANSILRTTVIFTNSGYSHLNGLQVVLGKNKIDWREVNIADDKVIDEILEEVLAIDRKCGIDVGKLLTRFTVLRCANGRSHFIWTIHHALYDGWSMDLMVDDLVTAYQRQVITERPPYSQFINFHAKLSRGEAIKYWSTILDGVTKSFISGSKPLFQKSEIQNSIKSKINIDFSEVTTKYNITLATVINLAWAIVLKYHTGNSDVVFGTVNSGRSVPVNGIDRICGPCISTLPLRVNLEEELTLGELMTRMHAEQLQQYRYQNIGLQDIQKECTDDQTGTLFDTLLVLQHLGTEDMDPLESSIGLAEVTTTMPADYPLVVQISTGSDEHEIAILYNDFMVSHEDVERISEHLKTALVNIVTNTNSRVRDFSIISNKEYELLNTWSGKTTKYTHTGYLHGLFEEQVVRTPSNIAVQFENSEFVTYLELNSRANRLSHYLRAAGVGVETLVPLCLDKSVNMVVAMLAVLKAGGAYIPIDPESPLERIQHIVKEVRAEIVITTRPYADNFEVQHLILIDDHQHLIQQYEDLNPTNGNLSPENLCYVIYTSGSTGKPKGVMLEHAAVCNFISGQREIWNITEDDSVLQFSSYSFDASVLDIYFPLYVGARICLASKDSLLSSLEEIMELMNVTCANLTTTIASRIHPGALPSLKRLQLGGEMMNATVRDRWAPYIQLSNGYGPTEAAVAVAIHSSLDKNTSCNNIGKPIGSNKLYLVDTNLQQVPLGVVGELCISGSQLARGYLNQPELTNESFVVNPFEDGTRLYRTGDLARFNMDGSILMIGRKDNQIKFNGLRIELDEIDHALHLHRQVSRACTLPLVVDMQAARKALVAFISFNGLTEENSEVVVLTDKDMKSCSLYINEIQVLAQKTLPHYMVPTIWIPLNRMPTNSSEKIDRNALSDLFIVHSSLHCEWNLYSTRAQPENDVERCIQQIWANVLGMPAETIGIHDTFRSLGGDSILAIQINSMCRKSMLQISVQSILQHQTISKLAEQAMLNSSGREIKDDVVGGLVELTPNQRMFLGMQQTNVNHFNQAWLLRVREKIDIALLRNSIHLLIKAHDIFRARFEQDSGKWQLRVYPISEVLYNVEHRYVESVEEVESHVHELQRSLDIINGPLFRFALYNIPNGEQLLFMTVHHYVIDLVSWQIIWDDLEQLLQGQECDYRSISFMKWSNMLADYSRTLDSTSWPDQTSTEPLQFEPDMLDRNTMGTTRLLSFKLDSYFSKLFANYCEKTSDVSILDFIIGSLAQSYCAIFGKKSMSVALELHGRQPWNSSIDISRTVGWFTAIYPVVVSVEEEDTIIDIIRQVVTLQHQIRGNEVNYGLLRYSNEIESSKMQSDPLQITLGYMPKSLEKSHSSTLLEKILPDSEYSFNLESISPEFRRQQIFNCMAHFVDDQFKASILYSEELHTEKQVQLWLESWESSMVTAIVSISRDPYAFSILSASLEKTFITPEKSTEITDMAARYVKARRQVQSEGPYYIHGYSFGGLVAFEVARQMEQQNLEVRQVTIIDTMAPRKYLASEESHNDLTGEEYFNLISQTGGWDLDEAVAQMISHEIESNKQLMQKYNPPSTRLAADIVLIKAKSKRETRNNKQACYGWTEYANTVTIHTVEAEHYELMFEPFVSKIAEYMQN</sequence>
<dbReference type="NCBIfam" id="TIGR01720">
    <property type="entry name" value="NRPS-para261"/>
    <property type="match status" value="1"/>
</dbReference>
<feature type="domain" description="Carrier" evidence="4">
    <location>
        <begin position="3387"/>
        <end position="3460"/>
    </location>
</feature>
<dbReference type="InterPro" id="IPR009081">
    <property type="entry name" value="PP-bd_ACP"/>
</dbReference>
<dbReference type="InterPro" id="IPR023213">
    <property type="entry name" value="CAT-like_dom_sf"/>
</dbReference>